<keyword evidence="3" id="KW-1185">Reference proteome</keyword>
<feature type="compositionally biased region" description="Polar residues" evidence="1">
    <location>
        <begin position="1402"/>
        <end position="1428"/>
    </location>
</feature>
<feature type="compositionally biased region" description="Basic and acidic residues" evidence="1">
    <location>
        <begin position="676"/>
        <end position="686"/>
    </location>
</feature>
<evidence type="ECO:0000313" key="2">
    <source>
        <dbReference type="EMBL" id="GKT35329.1"/>
    </source>
</evidence>
<dbReference type="EMBL" id="BQXS01010966">
    <property type="protein sequence ID" value="GKT35329.1"/>
    <property type="molecule type" value="Genomic_DNA"/>
</dbReference>
<feature type="compositionally biased region" description="Low complexity" evidence="1">
    <location>
        <begin position="1450"/>
        <end position="1463"/>
    </location>
</feature>
<evidence type="ECO:0000256" key="1">
    <source>
        <dbReference type="SAM" id="MobiDB-lite"/>
    </source>
</evidence>
<name>A0ABQ5KS83_9EUKA</name>
<feature type="region of interest" description="Disordered" evidence="1">
    <location>
        <begin position="422"/>
        <end position="447"/>
    </location>
</feature>
<feature type="compositionally biased region" description="Low complexity" evidence="1">
    <location>
        <begin position="2187"/>
        <end position="2202"/>
    </location>
</feature>
<dbReference type="Proteomes" id="UP001057375">
    <property type="component" value="Unassembled WGS sequence"/>
</dbReference>
<comment type="caution">
    <text evidence="2">The sequence shown here is derived from an EMBL/GenBank/DDBJ whole genome shotgun (WGS) entry which is preliminary data.</text>
</comment>
<feature type="region of interest" description="Disordered" evidence="1">
    <location>
        <begin position="1920"/>
        <end position="1983"/>
    </location>
</feature>
<feature type="region of interest" description="Disordered" evidence="1">
    <location>
        <begin position="2181"/>
        <end position="2204"/>
    </location>
</feature>
<feature type="compositionally biased region" description="Pro residues" evidence="1">
    <location>
        <begin position="1966"/>
        <end position="1979"/>
    </location>
</feature>
<feature type="compositionally biased region" description="Basic and acidic residues" evidence="1">
    <location>
        <begin position="2090"/>
        <end position="2103"/>
    </location>
</feature>
<feature type="compositionally biased region" description="Polar residues" evidence="1">
    <location>
        <begin position="3074"/>
        <end position="3085"/>
    </location>
</feature>
<feature type="region of interest" description="Disordered" evidence="1">
    <location>
        <begin position="1402"/>
        <end position="1431"/>
    </location>
</feature>
<feature type="compositionally biased region" description="Basic residues" evidence="1">
    <location>
        <begin position="2066"/>
        <end position="2077"/>
    </location>
</feature>
<protein>
    <submittedName>
        <fullName evidence="2">Uncharacterized protein</fullName>
    </submittedName>
</protein>
<feature type="region of interest" description="Disordered" evidence="1">
    <location>
        <begin position="472"/>
        <end position="494"/>
    </location>
</feature>
<feature type="region of interest" description="Disordered" evidence="1">
    <location>
        <begin position="667"/>
        <end position="690"/>
    </location>
</feature>
<reference evidence="2" key="1">
    <citation type="submission" date="2022-03" db="EMBL/GenBank/DDBJ databases">
        <title>Draft genome sequence of Aduncisulcus paluster, a free-living microaerophilic Fornicata.</title>
        <authorList>
            <person name="Yuyama I."/>
            <person name="Kume K."/>
            <person name="Tamura T."/>
            <person name="Inagaki Y."/>
            <person name="Hashimoto T."/>
        </authorList>
    </citation>
    <scope>NUCLEOTIDE SEQUENCE</scope>
    <source>
        <strain evidence="2">NY0171</strain>
    </source>
</reference>
<feature type="compositionally biased region" description="Polar residues" evidence="1">
    <location>
        <begin position="3183"/>
        <end position="3198"/>
    </location>
</feature>
<sequence>PPPFMPIGSVLFSFLPSPSKTTPIPPIPPILDAQEVSSCFAGPNGLSSLFKKTTPDILVAWIIQMLEEGRIDTRDVEYECKWEAIFRNEREKAKAMRLKVLSETSIDNEITSPTSLSRGYVKLDVKNVHRWMYRGGSWVKNSQHYPCINETQGCTCPIESHSTPYPLSVSLPEMRICDVPITEPSTSTEQHEASMQSPMKQMDLDDPSNALNNIGYLRDPFTSNIPALHVVYHRMSAVVRDSMPTFRSRPLEEAVYASSHLFAHPMCYSSSMQDAVWWFKEGQARERSRRQDVRRVVETRIKLVQELIEIFRGSQQNVQACTVAPFINMLNVLQMPLITPSTPFHTISPFTLQELPPITPSEHSAIMVNLSSFLHVVSAMNVKQFTQMYFAYCVGDDLVNEMRREGEREFFIMREQMQKSSITKKSEVKSSSSTSISSKSKNKGASNRFDGSYDQLIRSGVWLGDPRNLHKNELSPLSPPPGDDMIETPSSSAVCPDNSMVSSDDVSYDSDGNPMIVDDILLSHLDFSQFWVQSLLSTQTCYSRSSCINPILSPFFPIFLPCEAFSILNSFLLYPPLYSLTLSHIHREAQAGWIGSYVASYEDGSLSEQRKQHTAEWKHLDEAYKSFCEDAENSISEYLKMFRALDGKKNEYYMAKYELSQLEEIRQQEQEEGGESGDKKSPNDLKRLRRERNKLVSKIDKLKKVGDKETEKLRMHQNSCNKKLLRLMREMKTSSEERQKTRIEDRSKFIQTISSSQKWRKRAIEDETEWTTMLVSSSFGSYSDPSSMIDKLKKVGDKETEKLRMHQNSCNKKLLRLMREMKTSSEERQKTRIEDRSKFIQTISSSQKWRKRAIEDETEWTTMLVSSSFGSYSDPSSMVSFKGLSNESQCGESQCSEQEKGSHSLGKLNDDVQTQASTCVENTPSYPLPPALPLLLKSKPCDCPPPSNSKRASVLSAGLCGLICRSLDICRRVSDMEKYGLVVGDAVWINYYGDELGSFLNPRKDLGKLQPFLLRHIPMVFSFLHSFLLASPHPSSSIIKSILKAIKGVYPLLEHRCRYDFSNKILSPISNMYDRVFLAKLSRENDAFVGDLPYRVLVNTMFGRLYARLLSGRCTGCGGFHCLNNGTGDRVKSAILDQTATDKALKPITDMLSGGSNALDEGEDEDEKKFDQKGKRVILAKSCPDLIPPVFPHKSLTLKAAYNLLHAMIMTDEVSQIKKKKVSRNDPFYSKFFYRIEHSFDDREHDFEGFDEYIEKRGELYNELEEMREFKKEEKECKQRIQENKGEELHREQEDVRILTACEPSSSCETQQHPTSNHIPILSTPYAWRVFENKGEELHREQEDVRILTACEPSSSCETQQHPTSNHIPILSTPYAWRVFGPYAMEMLANYGIKSVQSPSEYNSVTSKAGKSSASQEDPQTDVESTPSSDDKLWKHYCERIPKADQSRGLPSLDDASSSLSNRSSHHHSSASSPDLYDLENILSKTSILLLSSDDAFVSMVSVLSLRILYDLDNPERTRPPCRELQSVLSPHDGDFSFSAVNKIPEPPRLDFIVPFLPLLLHHFIRAKKWNGIEAVLEMWLGFERMEERPSMEKTVDWHDDVIHRIHTNSVKRARNQIQRFVSPFASRPSLPFGHSMPEFHSLPPIFINNNPLDGSSVLFDGTTIDPSASFVLHPLKEAPKVSSNEVWHDLVRQSMSTHSPSQQTKVPNLSSNDIVTLALFGGDGMMNMMKKHDMITDTMSKTTKHGSDGKYLSQKNHEQIFNHHRLFFSPSSYSLILPPLALSPSLQTRRVLTLWMRARSVLGFLQGPSSGKVSNSLVKADKVTDLTDPACRNAIQEVFMLISELPPSALHSVLCERPQLAQLLSSVPDGSPQSMMQFLKGLSPRALAEMARGLETIGKDITLEQRLVEYLSLREKYEHSSNPSLLVDSEDENKSSKKRKKGKSNNTKHSKSPQGSPKDISSNPASPPPLPLPSPKPPKGSVNERDLYEILQQMYPTPSPLTCPEDEEAIRTIASTANLPLSSLSLLSVSVSLLNGAFFWPEWVEEQGRNVGLGINWEEEKRKRLKKRKKEEKKRRKEMERMIMQQSESEEKKMMVAKSSEKEEGEEEEGKDAEFPNMTVHKALPCVPSFVSGLNMPSFSVINGEIDKEKFMKEQARVIVVKDMINGTLQDRYKRGQTRRGEIYLSSSDSESSSDASSSKSIVRYPHQSSIPARTYLSGSGMIEALVPSSPAQSLAFTPTAPFLQFSLLFPFLPESAAHHLFSPLFKLYSEPAGPTALHQDFRGAHIERFNDYQAKQAVWWEETGKASLEKVWRKEMEEKKKWEGKMKGMCGNAKLLPMPCLLRPLSHHFKEFPATFSLAFKPWDGVTPPSLLSYSDRSEVPRFDSNEIPLLSSDRIAKTYAFPSSLTVIIMHTFVTILTKELMDCVALNEFRRLEIDDNISIVSGSDSTVYQDTPNQSPTDGASICADQQHSCPKSEKEERDDACECIYEVCGNCSITNRDVEMNILSSLLSPYSLSSSVPLSKLQEDIIRRVKHAESDVFFVIFDSIKPFAVHWLCAVLFYLENEQLLQEDDRLSNWEGGERESQSSSHQQNNDTRDLDTSVSTKLGPDQDGVDVYDDDQRDEEEAVIDDHSTISNPQESFIPTPASFDPSPLLFSLMHSKNKDVIQRSKIGYFSLEILQSFLRELVVLLVLLASKEEIRIPMFFWIIRPILMRPALVHLLSDYNGQPHLLGLISPFLSDSIIRPILLRHVSPYISLLYESTDERDTMSMQSMFKLLYYMCSEPSCNASSNHSSQSPKIDENIENAFIFIPSSLLSPPPSERLSFKLRENLSLRSKWREILSYESKSRTSSSSSSSKNWIESEEYGTLKPVPCDPIEDKAISKFATKYLDSYSSISFNLCQHMPKNIKQIPNIVNNMGAIVFSRPKQKEDKEEHDGKMSESLSEGDIKRIKYSSCCPLLADEEEIMEELECLDISTLNGVKLPKVTTKRNLSSLRLSFLFNHLYILKLEFEKEAVRIEENESDRLFEENVEKERCKRSGDQLMETWRANVSMDNPLDSTSVNPGTTGTTGAASKTLSGSDNESVGRTESSDVIDGAQEEGKTDMKKTVKTSAFSPSELLHYLSSSLSIQSYFSTIRTDVREEIAHGSPFIHSPTRVELLFDVVSKCVAGWKEKECVSLPQSRSPSESISKETQSNPHKESLQGQGVDVRWELFLSMVMATDSRYVPIPQSAFMCLSLFMIRKGTKKECKSVCRCLSNLCVSSKIRPIICDHVYGALVKRISEENSRERIKRRNISTLMEMWEKKKEIMMKLYEEMKGKPSEEKKMDSSHSNSEIHLPCFPAIGYDNPFLSMGVSLLLSSYLCSMWTFIPLLSNLCLIDGMKQKIVNDLFNVFPYWAETIADVDGWDGEGQIMEMFMILMVNLALCKDNHPKLRPLQEIVLKIARSYKKLSIKERCVLFLNMIEE</sequence>
<feature type="non-terminal residue" evidence="2">
    <location>
        <position position="1"/>
    </location>
</feature>
<feature type="region of interest" description="Disordered" evidence="1">
    <location>
        <begin position="1445"/>
        <end position="1473"/>
    </location>
</feature>
<feature type="region of interest" description="Disordered" evidence="1">
    <location>
        <begin position="2581"/>
        <end position="2619"/>
    </location>
</feature>
<feature type="region of interest" description="Disordered" evidence="1">
    <location>
        <begin position="2066"/>
        <end position="2115"/>
    </location>
</feature>
<feature type="compositionally biased region" description="Low complexity" evidence="1">
    <location>
        <begin position="422"/>
        <end position="439"/>
    </location>
</feature>
<proteinExistence type="predicted"/>
<gene>
    <name evidence="2" type="ORF">ADUPG1_008510</name>
</gene>
<feature type="region of interest" description="Disordered" evidence="1">
    <location>
        <begin position="3183"/>
        <end position="3206"/>
    </location>
</feature>
<feature type="region of interest" description="Disordered" evidence="1">
    <location>
        <begin position="3055"/>
        <end position="3093"/>
    </location>
</feature>
<organism evidence="2 3">
    <name type="scientific">Aduncisulcus paluster</name>
    <dbReference type="NCBI Taxonomy" id="2918883"/>
    <lineage>
        <taxon>Eukaryota</taxon>
        <taxon>Metamonada</taxon>
        <taxon>Carpediemonas-like organisms</taxon>
        <taxon>Aduncisulcus</taxon>
    </lineage>
</organism>
<accession>A0ABQ5KS83</accession>
<feature type="compositionally biased region" description="Polar residues" evidence="1">
    <location>
        <begin position="1953"/>
        <end position="1965"/>
    </location>
</feature>
<feature type="compositionally biased region" description="Basic residues" evidence="1">
    <location>
        <begin position="1937"/>
        <end position="1952"/>
    </location>
</feature>
<evidence type="ECO:0000313" key="3">
    <source>
        <dbReference type="Proteomes" id="UP001057375"/>
    </source>
</evidence>